<dbReference type="AlphaFoldDB" id="A0AB39VJW9"/>
<proteinExistence type="inferred from homology"/>
<dbReference type="KEGG" id="lrug:AB8B22_03885"/>
<reference evidence="9" key="1">
    <citation type="submission" date="2024-07" db="EMBL/GenBank/DDBJ databases">
        <authorList>
            <person name="Li X.-J."/>
            <person name="Wang X."/>
        </authorList>
    </citation>
    <scope>NUCLEOTIDE SEQUENCE</scope>
    <source>
        <strain evidence="9">HSP-334</strain>
    </source>
</reference>
<keyword evidence="5 8" id="KW-0732">Signal</keyword>
<gene>
    <name evidence="9" type="ORF">AB8B22_03885</name>
</gene>
<evidence type="ECO:0000313" key="9">
    <source>
        <dbReference type="EMBL" id="XDU67563.1"/>
    </source>
</evidence>
<keyword evidence="4" id="KW-0812">Transmembrane</keyword>
<feature type="signal peptide" evidence="8">
    <location>
        <begin position="1"/>
        <end position="20"/>
    </location>
</feature>
<dbReference type="PANTHER" id="PTHR35093">
    <property type="entry name" value="OUTER MEMBRANE PROTEIN NMB0088-RELATED"/>
    <property type="match status" value="1"/>
</dbReference>
<dbReference type="InterPro" id="IPR005017">
    <property type="entry name" value="OMPP1/FadL/TodX"/>
</dbReference>
<sequence>MRLKIILTALLSTLALKAVSMDYLSNNSASYFQNPSQTGKITVEGIFYNPAGTVFLEDGKYINANMQNSIIQESMTLNRKKLASNRYAGAPSFNYLQKKEGTSIFANVSVIAGGATLKYDEGVAGIDLAAETFDNMTRGLLGAKVTKNQFSGQNRYYQLMLGGAHKITDKFSIGGGIKYVHALRKLNGHASFGYNPFIGARVGLTGNDLYLDSRRKADGVGAVLGLDYKATDTLNFAVKYETPVKLKFKTKAVESTNMTLAGKKIGLSDFYPKYANGVNSRRDLPGVLSLGVSKDINDWTVSSGYIHYFNKAANIDGLSYRDGHEVNFGVDYRFSPKWTWHAGYNYAHTGAPKQSYNDTEYAINAQIYTTGLTFKPAENHEWKFGVGYVKYNSENGETEITHGIKLDKSKVKYDKKVSVFSLGYTYKF</sequence>
<keyword evidence="6" id="KW-0472">Membrane</keyword>
<dbReference type="Gene3D" id="2.40.160.60">
    <property type="entry name" value="Outer membrane protein transport protein (OMPP1/FadL/TodX)"/>
    <property type="match status" value="1"/>
</dbReference>
<dbReference type="EMBL" id="CP165644">
    <property type="protein sequence ID" value="XDU67563.1"/>
    <property type="molecule type" value="Genomic_DNA"/>
</dbReference>
<keyword evidence="7" id="KW-0998">Cell outer membrane</keyword>
<keyword evidence="3" id="KW-1134">Transmembrane beta strand</keyword>
<evidence type="ECO:0000256" key="7">
    <source>
        <dbReference type="ARBA" id="ARBA00023237"/>
    </source>
</evidence>
<accession>A0AB39VJW9</accession>
<evidence type="ECO:0000256" key="2">
    <source>
        <dbReference type="ARBA" id="ARBA00008163"/>
    </source>
</evidence>
<name>A0AB39VJW9_9FUSO</name>
<dbReference type="PANTHER" id="PTHR35093:SF8">
    <property type="entry name" value="OUTER MEMBRANE PROTEIN NMB0088-RELATED"/>
    <property type="match status" value="1"/>
</dbReference>
<evidence type="ECO:0000256" key="3">
    <source>
        <dbReference type="ARBA" id="ARBA00022452"/>
    </source>
</evidence>
<evidence type="ECO:0000256" key="4">
    <source>
        <dbReference type="ARBA" id="ARBA00022692"/>
    </source>
</evidence>
<evidence type="ECO:0000256" key="6">
    <source>
        <dbReference type="ARBA" id="ARBA00023136"/>
    </source>
</evidence>
<protein>
    <submittedName>
        <fullName evidence="9">OmpP1/FadL family transporter</fullName>
    </submittedName>
</protein>
<comment type="similarity">
    <text evidence="2">Belongs to the OmpP1/FadL family.</text>
</comment>
<dbReference type="GO" id="GO:0009279">
    <property type="term" value="C:cell outer membrane"/>
    <property type="evidence" value="ECO:0007669"/>
    <property type="project" value="UniProtKB-SubCell"/>
</dbReference>
<evidence type="ECO:0000256" key="5">
    <source>
        <dbReference type="ARBA" id="ARBA00022729"/>
    </source>
</evidence>
<organism evidence="9">
    <name type="scientific">Leptotrichia rugosa</name>
    <dbReference type="NCBI Taxonomy" id="3239302"/>
    <lineage>
        <taxon>Bacteria</taxon>
        <taxon>Fusobacteriati</taxon>
        <taxon>Fusobacteriota</taxon>
        <taxon>Fusobacteriia</taxon>
        <taxon>Fusobacteriales</taxon>
        <taxon>Leptotrichiaceae</taxon>
        <taxon>Leptotrichia</taxon>
    </lineage>
</organism>
<feature type="chain" id="PRO_5044257022" evidence="8">
    <location>
        <begin position="21"/>
        <end position="428"/>
    </location>
</feature>
<dbReference type="SUPFAM" id="SSF56935">
    <property type="entry name" value="Porins"/>
    <property type="match status" value="1"/>
</dbReference>
<dbReference type="GO" id="GO:0015483">
    <property type="term" value="F:long-chain fatty acid transporting porin activity"/>
    <property type="evidence" value="ECO:0007669"/>
    <property type="project" value="TreeGrafter"/>
</dbReference>
<evidence type="ECO:0000256" key="1">
    <source>
        <dbReference type="ARBA" id="ARBA00004571"/>
    </source>
</evidence>
<comment type="subcellular location">
    <subcellularLocation>
        <location evidence="1">Cell outer membrane</location>
        <topology evidence="1">Multi-pass membrane protein</topology>
    </subcellularLocation>
</comment>
<dbReference type="RefSeq" id="WP_369711727.1">
    <property type="nucleotide sequence ID" value="NZ_CP165644.1"/>
</dbReference>
<dbReference type="Pfam" id="PF03349">
    <property type="entry name" value="Toluene_X"/>
    <property type="match status" value="1"/>
</dbReference>
<evidence type="ECO:0000256" key="8">
    <source>
        <dbReference type="SAM" id="SignalP"/>
    </source>
</evidence>